<dbReference type="SUPFAM" id="SSF160930">
    <property type="entry name" value="FlhC-like"/>
    <property type="match status" value="1"/>
</dbReference>
<evidence type="ECO:0000313" key="10">
    <source>
        <dbReference type="EMBL" id="SDV46649.1"/>
    </source>
</evidence>
<keyword evidence="5 9" id="KW-0805">Transcription regulation</keyword>
<keyword evidence="10" id="KW-0969">Cilium</keyword>
<evidence type="ECO:0000256" key="6">
    <source>
        <dbReference type="ARBA" id="ARBA00023125"/>
    </source>
</evidence>
<dbReference type="Pfam" id="PF05280">
    <property type="entry name" value="FlhC"/>
    <property type="match status" value="1"/>
</dbReference>
<keyword evidence="10" id="KW-0966">Cell projection</keyword>
<dbReference type="OrthoDB" id="5570801at2"/>
<keyword evidence="1 9" id="KW-0963">Cytoplasm</keyword>
<keyword evidence="11" id="KW-1185">Reference proteome</keyword>
<dbReference type="InterPro" id="IPR007944">
    <property type="entry name" value="FlhC"/>
</dbReference>
<dbReference type="GO" id="GO:0003677">
    <property type="term" value="F:DNA binding"/>
    <property type="evidence" value="ECO:0007669"/>
    <property type="project" value="UniProtKB-UniRule"/>
</dbReference>
<comment type="similarity">
    <text evidence="9">Belongs to the FlhC family.</text>
</comment>
<keyword evidence="6 9" id="KW-0238">DNA-binding</keyword>
<accession>A0A1H2PLV3</accession>
<dbReference type="NCBIfam" id="NF009365">
    <property type="entry name" value="PRK12722.1"/>
    <property type="match status" value="1"/>
</dbReference>
<keyword evidence="4 9" id="KW-0862">Zinc</keyword>
<dbReference type="EMBL" id="FNLO01000001">
    <property type="protein sequence ID" value="SDV46649.1"/>
    <property type="molecule type" value="Genomic_DNA"/>
</dbReference>
<evidence type="ECO:0000256" key="5">
    <source>
        <dbReference type="ARBA" id="ARBA00023015"/>
    </source>
</evidence>
<dbReference type="Proteomes" id="UP000243719">
    <property type="component" value="Unassembled WGS sequence"/>
</dbReference>
<comment type="function">
    <text evidence="9">Functions in complex with FlhD as a master transcriptional regulator that regulates transcription of several flagellar and non-flagellar operons by binding to their promoter region. Activates expression of class 2 flagellar genes, including fliA, which is a flagellum-specific sigma factor that turns on the class 3 genes. Also regulates genes whose products function in a variety of physiological pathways.</text>
</comment>
<evidence type="ECO:0000256" key="8">
    <source>
        <dbReference type="ARBA" id="ARBA00023163"/>
    </source>
</evidence>
<keyword evidence="3 9" id="KW-1005">Bacterial flagellum biogenesis</keyword>
<evidence type="ECO:0000256" key="7">
    <source>
        <dbReference type="ARBA" id="ARBA00023159"/>
    </source>
</evidence>
<evidence type="ECO:0000256" key="1">
    <source>
        <dbReference type="ARBA" id="ARBA00022490"/>
    </source>
</evidence>
<dbReference type="GO" id="GO:0045893">
    <property type="term" value="P:positive regulation of DNA-templated transcription"/>
    <property type="evidence" value="ECO:0007669"/>
    <property type="project" value="InterPro"/>
</dbReference>
<evidence type="ECO:0000256" key="3">
    <source>
        <dbReference type="ARBA" id="ARBA00022795"/>
    </source>
</evidence>
<dbReference type="STRING" id="1770053.SAMN05216551_101511"/>
<dbReference type="GO" id="GO:0044781">
    <property type="term" value="P:bacterial-type flagellum organization"/>
    <property type="evidence" value="ECO:0007669"/>
    <property type="project" value="UniProtKB-KW"/>
</dbReference>
<feature type="binding site" evidence="9">
    <location>
        <position position="138"/>
    </location>
    <ligand>
        <name>Zn(2+)</name>
        <dbReference type="ChEBI" id="CHEBI:29105"/>
    </ligand>
</feature>
<dbReference type="HAMAP" id="MF_01891">
    <property type="entry name" value="FhlC"/>
    <property type="match status" value="1"/>
</dbReference>
<protein>
    <recommendedName>
        <fullName evidence="9">Flagellar transcriptional regulator FlhC</fullName>
    </recommendedName>
</protein>
<evidence type="ECO:0000256" key="4">
    <source>
        <dbReference type="ARBA" id="ARBA00022833"/>
    </source>
</evidence>
<proteinExistence type="inferred from homology"/>
<evidence type="ECO:0000256" key="2">
    <source>
        <dbReference type="ARBA" id="ARBA00022723"/>
    </source>
</evidence>
<dbReference type="GO" id="GO:0008270">
    <property type="term" value="F:zinc ion binding"/>
    <property type="evidence" value="ECO:0007669"/>
    <property type="project" value="UniProtKB-UniRule"/>
</dbReference>
<feature type="binding site" evidence="9">
    <location>
        <position position="161"/>
    </location>
    <ligand>
        <name>Zn(2+)</name>
        <dbReference type="ChEBI" id="CHEBI:29105"/>
    </ligand>
</feature>
<keyword evidence="8 9" id="KW-0804">Transcription</keyword>
<feature type="binding site" evidence="9">
    <location>
        <position position="158"/>
    </location>
    <ligand>
        <name>Zn(2+)</name>
        <dbReference type="ChEBI" id="CHEBI:29105"/>
    </ligand>
</feature>
<dbReference type="GO" id="GO:0005737">
    <property type="term" value="C:cytoplasm"/>
    <property type="evidence" value="ECO:0007669"/>
    <property type="project" value="UniProtKB-SubCell"/>
</dbReference>
<comment type="subunit">
    <text evidence="9">Heterohexamer composed of two FlhC and four FlhD subunits. Each FlhC binds a FlhD dimer, forming a heterotrimer, and a hexamer assembles by dimerization of two heterotrimers.</text>
</comment>
<sequence length="241" mass="26396">MAIKSVMSEAREITLAIELIELGARLQMLEAEVNLSRDRLIRLYKEVRGVSPPKGMLPFSTDWFMTWQPNVHASLFYNMFCFMRDEAGCDAIQSTIKAYRLYVEHVMLNGSEEPLLGLTRAWTLLRFFDSGMLSLQPCSRCGGKFVTHAHEPSRGAVCGLCQPPSRAGKTRAAAESKRVAEARAAEPIEVAPEALAALAQAAQGTPGTVCAEAPTVVQTGIGALLAAQTTARRRRELRGHH</sequence>
<name>A0A1H2PLV3_9BURK</name>
<keyword evidence="10" id="KW-0282">Flagellum</keyword>
<keyword evidence="2 9" id="KW-0479">Metal-binding</keyword>
<reference evidence="11" key="1">
    <citation type="submission" date="2016-09" db="EMBL/GenBank/DDBJ databases">
        <authorList>
            <person name="Varghese N."/>
            <person name="Submissions S."/>
        </authorList>
    </citation>
    <scope>NUCLEOTIDE SEQUENCE [LARGE SCALE GENOMIC DNA]</scope>
    <source>
        <strain evidence="11">JS23</strain>
    </source>
</reference>
<evidence type="ECO:0000256" key="9">
    <source>
        <dbReference type="HAMAP-Rule" id="MF_01891"/>
    </source>
</evidence>
<dbReference type="AlphaFoldDB" id="A0A1H2PLV3"/>
<organism evidence="10 11">
    <name type="scientific">Chitinasiproducens palmae</name>
    <dbReference type="NCBI Taxonomy" id="1770053"/>
    <lineage>
        <taxon>Bacteria</taxon>
        <taxon>Pseudomonadati</taxon>
        <taxon>Pseudomonadota</taxon>
        <taxon>Betaproteobacteria</taxon>
        <taxon>Burkholderiales</taxon>
        <taxon>Burkholderiaceae</taxon>
        <taxon>Chitinasiproducens</taxon>
    </lineage>
</organism>
<evidence type="ECO:0000313" key="11">
    <source>
        <dbReference type="Proteomes" id="UP000243719"/>
    </source>
</evidence>
<keyword evidence="7 9" id="KW-0010">Activator</keyword>
<comment type="cofactor">
    <cofactor evidence="9">
        <name>Zn(2+)</name>
        <dbReference type="ChEBI" id="CHEBI:29105"/>
    </cofactor>
    <text evidence="9">Binds 1 zinc ion per subunit.</text>
</comment>
<comment type="subcellular location">
    <subcellularLocation>
        <location evidence="9">Cytoplasm</location>
    </subcellularLocation>
</comment>
<dbReference type="GO" id="GO:1902208">
    <property type="term" value="P:regulation of bacterial-type flagellum assembly"/>
    <property type="evidence" value="ECO:0007669"/>
    <property type="project" value="UniProtKB-UniRule"/>
</dbReference>
<feature type="binding site" evidence="9">
    <location>
        <position position="141"/>
    </location>
    <ligand>
        <name>Zn(2+)</name>
        <dbReference type="ChEBI" id="CHEBI:29105"/>
    </ligand>
</feature>
<gene>
    <name evidence="9" type="primary">flhC</name>
    <name evidence="10" type="ORF">SAMN05216551_101511</name>
</gene>